<proteinExistence type="predicted"/>
<gene>
    <name evidence="2" type="ORF">SCUD_LOCUS3697</name>
</gene>
<dbReference type="EMBL" id="UZAK01004345">
    <property type="protein sequence ID" value="VDO83836.1"/>
    <property type="molecule type" value="Genomic_DNA"/>
</dbReference>
<dbReference type="InterPro" id="IPR045609">
    <property type="entry name" value="DUF6451"/>
</dbReference>
<accession>A0A183JLW6</accession>
<dbReference type="Proteomes" id="UP000279833">
    <property type="component" value="Unassembled WGS sequence"/>
</dbReference>
<dbReference type="PANTHER" id="PTHR47027:SF25">
    <property type="entry name" value="REVERSE TRANSCRIPTASE DOMAIN-CONTAINING PROTEIN"/>
    <property type="match status" value="1"/>
</dbReference>
<evidence type="ECO:0000313" key="2">
    <source>
        <dbReference type="EMBL" id="VDO83836.1"/>
    </source>
</evidence>
<reference evidence="4" key="1">
    <citation type="submission" date="2016-06" db="UniProtKB">
        <authorList>
            <consortium name="WormBaseParasite"/>
        </authorList>
    </citation>
    <scope>IDENTIFICATION</scope>
</reference>
<dbReference type="PANTHER" id="PTHR47027">
    <property type="entry name" value="REVERSE TRANSCRIPTASE DOMAIN-CONTAINING PROTEIN"/>
    <property type="match status" value="1"/>
</dbReference>
<protein>
    <submittedName>
        <fullName evidence="4">DUF6451 domain-containing protein</fullName>
    </submittedName>
</protein>
<feature type="domain" description="DUF6451" evidence="1">
    <location>
        <begin position="76"/>
        <end position="106"/>
    </location>
</feature>
<dbReference type="Pfam" id="PF20049">
    <property type="entry name" value="DUF6451"/>
    <property type="match status" value="1"/>
</dbReference>
<reference evidence="2 3" key="2">
    <citation type="submission" date="2018-11" db="EMBL/GenBank/DDBJ databases">
        <authorList>
            <consortium name="Pathogen Informatics"/>
        </authorList>
    </citation>
    <scope>NUCLEOTIDE SEQUENCE [LARGE SCALE GENOMIC DNA]</scope>
    <source>
        <strain evidence="2">Dakar</strain>
        <strain evidence="3">Dakar, Senegal</strain>
    </source>
</reference>
<evidence type="ECO:0000313" key="3">
    <source>
        <dbReference type="Proteomes" id="UP000279833"/>
    </source>
</evidence>
<keyword evidence="3" id="KW-1185">Reference proteome</keyword>
<evidence type="ECO:0000313" key="4">
    <source>
        <dbReference type="WBParaSite" id="SCUD_0000369701-mRNA-1"/>
    </source>
</evidence>
<dbReference type="AlphaFoldDB" id="A0A183JLW6"/>
<organism evidence="4">
    <name type="scientific">Schistosoma curassoni</name>
    <dbReference type="NCBI Taxonomy" id="6186"/>
    <lineage>
        <taxon>Eukaryota</taxon>
        <taxon>Metazoa</taxon>
        <taxon>Spiralia</taxon>
        <taxon>Lophotrochozoa</taxon>
        <taxon>Platyhelminthes</taxon>
        <taxon>Trematoda</taxon>
        <taxon>Digenea</taxon>
        <taxon>Strigeidida</taxon>
        <taxon>Schistosomatoidea</taxon>
        <taxon>Schistosomatidae</taxon>
        <taxon>Schistosoma</taxon>
    </lineage>
</organism>
<name>A0A183JLW6_9TREM</name>
<sequence>MQMKETSVAAAIASVGLNIHKGKDKIPKHNMKNTNPITLNEALEDVETFTYLGGIINKQGASDADMEARIDKARGTFLQLNNIWNSKQLSTNTKVRIFNTNIKSALPDGAETWRTTKTMIKRYKYF</sequence>
<evidence type="ECO:0000259" key="1">
    <source>
        <dbReference type="Pfam" id="PF20049"/>
    </source>
</evidence>
<dbReference type="WBParaSite" id="SCUD_0000369701-mRNA-1">
    <property type="protein sequence ID" value="SCUD_0000369701-mRNA-1"/>
    <property type="gene ID" value="SCUD_0000369701"/>
</dbReference>